<comment type="caution">
    <text evidence="4">The sequence shown here is derived from an EMBL/GenBank/DDBJ whole genome shotgun (WGS) entry which is preliminary data.</text>
</comment>
<protein>
    <submittedName>
        <fullName evidence="4">TerD domain</fullName>
    </submittedName>
</protein>
<evidence type="ECO:0000256" key="1">
    <source>
        <dbReference type="ARBA" id="ARBA00022723"/>
    </source>
</evidence>
<dbReference type="PROSITE" id="PS50004">
    <property type="entry name" value="C2"/>
    <property type="match status" value="1"/>
</dbReference>
<accession>A0A9N8F603</accession>
<dbReference type="Proteomes" id="UP001153069">
    <property type="component" value="Unassembled WGS sequence"/>
</dbReference>
<dbReference type="SMART" id="SM00239">
    <property type="entry name" value="C2"/>
    <property type="match status" value="1"/>
</dbReference>
<dbReference type="EMBL" id="CAICTM010003791">
    <property type="protein sequence ID" value="CAB9531650.1"/>
    <property type="molecule type" value="Genomic_DNA"/>
</dbReference>
<proteinExistence type="predicted"/>
<sequence length="466" mass="53497">MNRIELDNRSNPYSRSNALRVSDHMPTMPEDAVSAPMTTAPAIKYMELKLCVLKGDGLAAKDRNFLLQKTSSDPYCICELHAAGNKPRKLFQTRTVAKTLSPVWNEQYVLDKPLPAAVLQDKNHRPTIVLRLFDYDIGRKDDSMGVVTIPIQAEDINISQWYEVPAHSAKGAKGRIKVAIKTKVHYENEESIIVLKGAAKRRNTTPGAYLDCLFFGGNCSDHNQPRNSLHKNSGHRRNSHNEEVSRLNIFGSEMITKDFILTQLDQLESNQDIVLLELEDCFVSQRRNDDDSMEIPLRIKEILAQDLRPWREIRFVDELHDAWSYLEFRRRRKQFLSTLDGICKQKVIPVTFKTTIHLSEYDRQQQRRRSAKSITSLIRHFQKDPSVVKVHIDTNQTTVEMIDALTDLLKCDDRYWADLTLKLQTDNPPQSPEWRSAMEEASNRLQAAIRASGMDLPDKEDEGVIE</sequence>
<keyword evidence="2" id="KW-0106">Calcium</keyword>
<dbReference type="CDD" id="cd00030">
    <property type="entry name" value="C2"/>
    <property type="match status" value="1"/>
</dbReference>
<dbReference type="SUPFAM" id="SSF49562">
    <property type="entry name" value="C2 domain (Calcium/lipid-binding domain, CaLB)"/>
    <property type="match status" value="1"/>
</dbReference>
<evidence type="ECO:0000313" key="5">
    <source>
        <dbReference type="Proteomes" id="UP001153069"/>
    </source>
</evidence>
<organism evidence="4 5">
    <name type="scientific">Seminavis robusta</name>
    <dbReference type="NCBI Taxonomy" id="568900"/>
    <lineage>
        <taxon>Eukaryota</taxon>
        <taxon>Sar</taxon>
        <taxon>Stramenopiles</taxon>
        <taxon>Ochrophyta</taxon>
        <taxon>Bacillariophyta</taxon>
        <taxon>Bacillariophyceae</taxon>
        <taxon>Bacillariophycidae</taxon>
        <taxon>Naviculales</taxon>
        <taxon>Naviculaceae</taxon>
        <taxon>Seminavis</taxon>
    </lineage>
</organism>
<dbReference type="Gene3D" id="2.60.40.150">
    <property type="entry name" value="C2 domain"/>
    <property type="match status" value="1"/>
</dbReference>
<evidence type="ECO:0000259" key="3">
    <source>
        <dbReference type="PROSITE" id="PS50004"/>
    </source>
</evidence>
<gene>
    <name evidence="4" type="ORF">SEMRO_3793_G351090.1</name>
</gene>
<feature type="domain" description="C2" evidence="3">
    <location>
        <begin position="27"/>
        <end position="166"/>
    </location>
</feature>
<dbReference type="OrthoDB" id="47270at2759"/>
<evidence type="ECO:0000313" key="4">
    <source>
        <dbReference type="EMBL" id="CAB9531650.1"/>
    </source>
</evidence>
<name>A0A9N8F603_9STRA</name>
<reference evidence="4" key="1">
    <citation type="submission" date="2020-06" db="EMBL/GenBank/DDBJ databases">
        <authorList>
            <consortium name="Plant Systems Biology data submission"/>
        </authorList>
    </citation>
    <scope>NUCLEOTIDE SEQUENCE</scope>
    <source>
        <strain evidence="4">D6</strain>
    </source>
</reference>
<dbReference type="GO" id="GO:0005509">
    <property type="term" value="F:calcium ion binding"/>
    <property type="evidence" value="ECO:0007669"/>
    <property type="project" value="TreeGrafter"/>
</dbReference>
<keyword evidence="1" id="KW-0479">Metal-binding</keyword>
<dbReference type="PANTHER" id="PTHR45911:SF4">
    <property type="entry name" value="MULTIPLE C2 AND TRANSMEMBRANE DOMAIN-CONTAINING PROTEIN"/>
    <property type="match status" value="1"/>
</dbReference>
<keyword evidence="5" id="KW-1185">Reference proteome</keyword>
<dbReference type="InterPro" id="IPR035892">
    <property type="entry name" value="C2_domain_sf"/>
</dbReference>
<dbReference type="PANTHER" id="PTHR45911">
    <property type="entry name" value="C2 DOMAIN-CONTAINING PROTEIN"/>
    <property type="match status" value="1"/>
</dbReference>
<dbReference type="GO" id="GO:0016020">
    <property type="term" value="C:membrane"/>
    <property type="evidence" value="ECO:0007669"/>
    <property type="project" value="TreeGrafter"/>
</dbReference>
<dbReference type="Pfam" id="PF00168">
    <property type="entry name" value="C2"/>
    <property type="match status" value="1"/>
</dbReference>
<dbReference type="InterPro" id="IPR000008">
    <property type="entry name" value="C2_dom"/>
</dbReference>
<evidence type="ECO:0000256" key="2">
    <source>
        <dbReference type="ARBA" id="ARBA00022837"/>
    </source>
</evidence>
<dbReference type="AlphaFoldDB" id="A0A9N8F603"/>